<evidence type="ECO:0000256" key="1">
    <source>
        <dbReference type="SAM" id="MobiDB-lite"/>
    </source>
</evidence>
<gene>
    <name evidence="2" type="ORF">LVIROSA_LOCUS16236</name>
</gene>
<proteinExistence type="predicted"/>
<reference evidence="2 3" key="1">
    <citation type="submission" date="2022-01" db="EMBL/GenBank/DDBJ databases">
        <authorList>
            <person name="Xiong W."/>
            <person name="Schranz E."/>
        </authorList>
    </citation>
    <scope>NUCLEOTIDE SEQUENCE [LARGE SCALE GENOMIC DNA]</scope>
</reference>
<dbReference type="Proteomes" id="UP001157418">
    <property type="component" value="Unassembled WGS sequence"/>
</dbReference>
<evidence type="ECO:0000313" key="3">
    <source>
        <dbReference type="Proteomes" id="UP001157418"/>
    </source>
</evidence>
<accession>A0AAU9MS40</accession>
<dbReference type="EMBL" id="CAKMRJ010002709">
    <property type="protein sequence ID" value="CAH1429372.1"/>
    <property type="molecule type" value="Genomic_DNA"/>
</dbReference>
<feature type="region of interest" description="Disordered" evidence="1">
    <location>
        <begin position="48"/>
        <end position="68"/>
    </location>
</feature>
<protein>
    <submittedName>
        <fullName evidence="2">Uncharacterized protein</fullName>
    </submittedName>
</protein>
<evidence type="ECO:0000313" key="2">
    <source>
        <dbReference type="EMBL" id="CAH1429372.1"/>
    </source>
</evidence>
<keyword evidence="3" id="KW-1185">Reference proteome</keyword>
<name>A0AAU9MS40_9ASTR</name>
<dbReference type="AlphaFoldDB" id="A0AAU9MS40"/>
<comment type="caution">
    <text evidence="2">The sequence shown here is derived from an EMBL/GenBank/DDBJ whole genome shotgun (WGS) entry which is preliminary data.</text>
</comment>
<sequence length="96" mass="10521">MMKEVCEETVSEKVESEEGLKLSNSVNIDLNENDIASKVEDGEKEQEVYVSGKGLRDDVTSSQDATSEDIKETTIGEHVTTVAYVKRGALTLAVLR</sequence>
<organism evidence="2 3">
    <name type="scientific">Lactuca virosa</name>
    <dbReference type="NCBI Taxonomy" id="75947"/>
    <lineage>
        <taxon>Eukaryota</taxon>
        <taxon>Viridiplantae</taxon>
        <taxon>Streptophyta</taxon>
        <taxon>Embryophyta</taxon>
        <taxon>Tracheophyta</taxon>
        <taxon>Spermatophyta</taxon>
        <taxon>Magnoliopsida</taxon>
        <taxon>eudicotyledons</taxon>
        <taxon>Gunneridae</taxon>
        <taxon>Pentapetalae</taxon>
        <taxon>asterids</taxon>
        <taxon>campanulids</taxon>
        <taxon>Asterales</taxon>
        <taxon>Asteraceae</taxon>
        <taxon>Cichorioideae</taxon>
        <taxon>Cichorieae</taxon>
        <taxon>Lactucinae</taxon>
        <taxon>Lactuca</taxon>
    </lineage>
</organism>